<keyword evidence="5 8" id="KW-0238">DNA-binding</keyword>
<dbReference type="InterPro" id="IPR050220">
    <property type="entry name" value="Type_II_DNA_Topoisomerases"/>
</dbReference>
<reference evidence="10 11" key="1">
    <citation type="submission" date="2016-11" db="EMBL/GenBank/DDBJ databases">
        <title>Networking in microbes: conjugative elements and plasmids in the genus Alteromonas.</title>
        <authorList>
            <person name="Lopez-Perez M."/>
            <person name="Ramon-Marco N."/>
            <person name="Rodriguez-Valera F."/>
        </authorList>
    </citation>
    <scope>NUCLEOTIDE SEQUENCE [LARGE SCALE GENOMIC DNA]</scope>
    <source>
        <strain evidence="10 11">CP48</strain>
        <plasmid evidence="11">pamcp48-600</plasmid>
    </source>
</reference>
<dbReference type="GO" id="GO:0005524">
    <property type="term" value="F:ATP binding"/>
    <property type="evidence" value="ECO:0007669"/>
    <property type="project" value="InterPro"/>
</dbReference>
<dbReference type="Gene3D" id="3.90.199.10">
    <property type="entry name" value="Topoisomerase II, domain 5"/>
    <property type="match status" value="1"/>
</dbReference>
<dbReference type="Proteomes" id="UP000182101">
    <property type="component" value="Plasmid pAMCP48-600"/>
</dbReference>
<dbReference type="InterPro" id="IPR013758">
    <property type="entry name" value="Topo_IIA_A/C_ab"/>
</dbReference>
<dbReference type="CDD" id="cd00187">
    <property type="entry name" value="TOP4c"/>
    <property type="match status" value="1"/>
</dbReference>
<protein>
    <recommendedName>
        <fullName evidence="2">DNA topoisomerase (ATP-hydrolyzing)</fullName>
        <ecNumber evidence="2">5.6.2.2</ecNumber>
    </recommendedName>
</protein>
<dbReference type="InterPro" id="IPR002205">
    <property type="entry name" value="Topo_IIA_dom_A"/>
</dbReference>
<evidence type="ECO:0000256" key="4">
    <source>
        <dbReference type="ARBA" id="ARBA00023029"/>
    </source>
</evidence>
<keyword evidence="3" id="KW-1003">Cell membrane</keyword>
<dbReference type="EMBL" id="CP018025">
    <property type="protein sequence ID" value="APD92329.1"/>
    <property type="molecule type" value="Genomic_DNA"/>
</dbReference>
<keyword evidence="6" id="KW-0472">Membrane</keyword>
<dbReference type="InterPro" id="IPR006691">
    <property type="entry name" value="GyrA/parC_rep"/>
</dbReference>
<dbReference type="GO" id="GO:0005737">
    <property type="term" value="C:cytoplasm"/>
    <property type="evidence" value="ECO:0007669"/>
    <property type="project" value="TreeGrafter"/>
</dbReference>
<proteinExistence type="predicted"/>
<dbReference type="InterPro" id="IPR013760">
    <property type="entry name" value="Topo_IIA-like_dom_sf"/>
</dbReference>
<evidence type="ECO:0000256" key="2">
    <source>
        <dbReference type="ARBA" id="ARBA00012895"/>
    </source>
</evidence>
<dbReference type="FunFam" id="1.10.268.10:FF:000001">
    <property type="entry name" value="DNA gyrase subunit A"/>
    <property type="match status" value="1"/>
</dbReference>
<dbReference type="Pfam" id="PF00521">
    <property type="entry name" value="DNA_topoisoIV"/>
    <property type="match status" value="1"/>
</dbReference>
<dbReference type="GO" id="GO:0006265">
    <property type="term" value="P:DNA topological change"/>
    <property type="evidence" value="ECO:0007669"/>
    <property type="project" value="UniProtKB-UniRule"/>
</dbReference>
<evidence type="ECO:0000259" key="9">
    <source>
        <dbReference type="PROSITE" id="PS52040"/>
    </source>
</evidence>
<comment type="catalytic activity">
    <reaction evidence="1 8">
        <text>ATP-dependent breakage, passage and rejoining of double-stranded DNA.</text>
        <dbReference type="EC" id="5.6.2.2"/>
    </reaction>
</comment>
<keyword evidence="4 8" id="KW-0799">Topoisomerase</keyword>
<feature type="domain" description="Topo IIA-type catalytic" evidence="9">
    <location>
        <begin position="36"/>
        <end position="499"/>
    </location>
</feature>
<dbReference type="EC" id="5.6.2.2" evidence="2"/>
<evidence type="ECO:0000256" key="6">
    <source>
        <dbReference type="ARBA" id="ARBA00023136"/>
    </source>
</evidence>
<dbReference type="GO" id="GO:0007059">
    <property type="term" value="P:chromosome segregation"/>
    <property type="evidence" value="ECO:0007669"/>
    <property type="project" value="TreeGrafter"/>
</dbReference>
<evidence type="ECO:0000256" key="7">
    <source>
        <dbReference type="ARBA" id="ARBA00023235"/>
    </source>
</evidence>
<accession>A0AAC9NTW2</accession>
<evidence type="ECO:0000313" key="11">
    <source>
        <dbReference type="Proteomes" id="UP000182101"/>
    </source>
</evidence>
<dbReference type="InterPro" id="IPR013757">
    <property type="entry name" value="Topo_IIA_A_a_sf"/>
</dbReference>
<dbReference type="Gene3D" id="2.120.10.90">
    <property type="entry name" value="DNA gyrase/topoisomerase IV, subunit A, C-terminal"/>
    <property type="match status" value="1"/>
</dbReference>
<dbReference type="NCBIfam" id="NF004044">
    <property type="entry name" value="PRK05561.1"/>
    <property type="match status" value="1"/>
</dbReference>
<dbReference type="GO" id="GO:0003677">
    <property type="term" value="F:DNA binding"/>
    <property type="evidence" value="ECO:0007669"/>
    <property type="project" value="UniProtKB-UniRule"/>
</dbReference>
<organism evidence="10 11">
    <name type="scientific">Alteromonas mediterranea</name>
    <dbReference type="NCBI Taxonomy" id="314275"/>
    <lineage>
        <taxon>Bacteria</taxon>
        <taxon>Pseudomonadati</taxon>
        <taxon>Pseudomonadota</taxon>
        <taxon>Gammaproteobacteria</taxon>
        <taxon>Alteromonadales</taxon>
        <taxon>Alteromonadaceae</taxon>
        <taxon>Alteromonas/Salinimonas group</taxon>
        <taxon>Alteromonas</taxon>
    </lineage>
</organism>
<dbReference type="SUPFAM" id="SSF101904">
    <property type="entry name" value="GyrA/ParC C-terminal domain-like"/>
    <property type="match status" value="1"/>
</dbReference>
<dbReference type="InterPro" id="IPR035516">
    <property type="entry name" value="Gyrase/topoIV_suA_C"/>
</dbReference>
<gene>
    <name evidence="10" type="ORF">BM524_20720</name>
</gene>
<evidence type="ECO:0000256" key="3">
    <source>
        <dbReference type="ARBA" id="ARBA00022475"/>
    </source>
</evidence>
<dbReference type="PANTHER" id="PTHR43493:SF1">
    <property type="entry name" value="DNA TOPOISOMERASE 4 SUBUNIT A"/>
    <property type="match status" value="1"/>
</dbReference>
<dbReference type="NCBIfam" id="TIGR01062">
    <property type="entry name" value="parC_Gneg"/>
    <property type="match status" value="1"/>
</dbReference>
<dbReference type="SMART" id="SM00434">
    <property type="entry name" value="TOP4c"/>
    <property type="match status" value="1"/>
</dbReference>
<evidence type="ECO:0000313" key="10">
    <source>
        <dbReference type="EMBL" id="APD92329.1"/>
    </source>
</evidence>
<keyword evidence="10" id="KW-0614">Plasmid</keyword>
<sequence>MTHEVAASAEDTIPALEMMNDAYLNYSMYVIMDRSLPHIGDGLKPVQRRVLHAMNELKLSPQSKYKKSARTVGDVLGKYHPHGDSACYEAMVNLAQSFNTRFPLIDGQGNWGSVDDPKSFAAMRYTESKLTAYAQTMLDEIKQDTVEWVDNFDGSLKQPVTLPAQLPNLLLNGVTGIAVGMATDIPPFNIDEVIAATCQTISKVKTTDDDIINFFTAPDFPCGGTVINSLSQMRNAYLSGRGSVTLRADYEIDDKNNTLTFKSGPYRGDFNKIVEKISNEIKLHKLPVSKIHDLSDKNTPIRLQLQISGRNKAEYVLKHLLANTDLEKTEKINLNCIGINGQPYVRSLPTLIREWCEYRTNVFVRKKNFRLRAVEARLHILDGFLIAFDNIEEIVRLIRESDHPKPALMERFDLSDIQATAILALRLSQLSKLESSSLREEKAQLESERDELVSLLSDDGKIRRSVVSEIKKASKPFLGERKSLWVEDSPTIALSPSELVDEGPATVLFSKHGWVRAQKGHDVNVESLKFKTNDSLMMSLETQNNLPVIMIGSQGRCFAYPVHKLPNGKSAGDPISSKIQLQGGEFITHLIPFEETKKVLFTTRKGLGFISPIAAMNTKVKKGRELINLTENDEILTPHILTGQETEVVILTQAGRVIVFPLNSIKEYEKAKGMQLIGIKDDEFNAGHDSVVDIMPFEKGQNITILLGKRRYVLDDAKLDTYRSSRARRGAFFEGKRPKSTLAFER</sequence>
<feature type="active site" description="O-(5'-phospho-DNA)-tyrosine intermediate" evidence="8">
    <location>
        <position position="125"/>
    </location>
</feature>
<dbReference type="RefSeq" id="WP_071960943.1">
    <property type="nucleotide sequence ID" value="NZ_CP018025.1"/>
</dbReference>
<dbReference type="Gene3D" id="1.10.268.10">
    <property type="entry name" value="Topoisomerase, domain 3"/>
    <property type="match status" value="1"/>
</dbReference>
<geneLocation type="plasmid" evidence="11">
    <name>pamcp48-600</name>
</geneLocation>
<dbReference type="Pfam" id="PF03989">
    <property type="entry name" value="DNA_gyraseA_C"/>
    <property type="match status" value="2"/>
</dbReference>
<dbReference type="PROSITE" id="PS52040">
    <property type="entry name" value="TOPO_IIA"/>
    <property type="match status" value="1"/>
</dbReference>
<evidence type="ECO:0000256" key="5">
    <source>
        <dbReference type="ARBA" id="ARBA00023125"/>
    </source>
</evidence>
<keyword evidence="7 8" id="KW-0413">Isomerase</keyword>
<name>A0AAC9NTW2_9ALTE</name>
<dbReference type="GO" id="GO:0003918">
    <property type="term" value="F:DNA topoisomerase type II (double strand cut, ATP-hydrolyzing) activity"/>
    <property type="evidence" value="ECO:0007669"/>
    <property type="project" value="UniProtKB-EC"/>
</dbReference>
<dbReference type="PANTHER" id="PTHR43493">
    <property type="entry name" value="DNA GYRASE/TOPOISOMERASE SUBUNIT A"/>
    <property type="match status" value="1"/>
</dbReference>
<dbReference type="AlphaFoldDB" id="A0AAC9NTW2"/>
<evidence type="ECO:0000256" key="1">
    <source>
        <dbReference type="ARBA" id="ARBA00000185"/>
    </source>
</evidence>
<evidence type="ECO:0000256" key="8">
    <source>
        <dbReference type="PROSITE-ProRule" id="PRU01384"/>
    </source>
</evidence>
<dbReference type="SUPFAM" id="SSF56719">
    <property type="entry name" value="Type II DNA topoisomerase"/>
    <property type="match status" value="1"/>
</dbReference>
<dbReference type="GO" id="GO:0009330">
    <property type="term" value="C:DNA topoisomerase type II (double strand cut, ATP-hydrolyzing) complex"/>
    <property type="evidence" value="ECO:0007669"/>
    <property type="project" value="TreeGrafter"/>
</dbReference>
<dbReference type="Gene3D" id="3.30.1360.40">
    <property type="match status" value="1"/>
</dbReference>